<evidence type="ECO:0000313" key="3">
    <source>
        <dbReference type="EMBL" id="NOL42806.1"/>
    </source>
</evidence>
<protein>
    <submittedName>
        <fullName evidence="3">Uncharacterized protein</fullName>
    </submittedName>
</protein>
<evidence type="ECO:0000313" key="2">
    <source>
        <dbReference type="EMBL" id="MBB6566537.1"/>
    </source>
</evidence>
<keyword evidence="4" id="KW-1185">Reference proteome</keyword>
<evidence type="ECO:0000256" key="1">
    <source>
        <dbReference type="SAM" id="SignalP"/>
    </source>
</evidence>
<feature type="signal peptide" evidence="1">
    <location>
        <begin position="1"/>
        <end position="22"/>
    </location>
</feature>
<evidence type="ECO:0000313" key="4">
    <source>
        <dbReference type="Proteomes" id="UP000534306"/>
    </source>
</evidence>
<reference evidence="3 4" key="1">
    <citation type="submission" date="2020-05" db="EMBL/GenBank/DDBJ databases">
        <title>Genome sequence of Kribbella sandramycini ATCC 39419.</title>
        <authorList>
            <person name="Maclea K.S."/>
            <person name="Fair J.L."/>
        </authorList>
    </citation>
    <scope>NUCLEOTIDE SEQUENCE [LARGE SCALE GENOMIC DNA]</scope>
    <source>
        <strain evidence="3 4">ATCC 39419</strain>
    </source>
</reference>
<comment type="caution">
    <text evidence="3">The sequence shown here is derived from an EMBL/GenBank/DDBJ whole genome shotgun (WGS) entry which is preliminary data.</text>
</comment>
<proteinExistence type="predicted"/>
<dbReference type="RefSeq" id="WP_171675295.1">
    <property type="nucleotide sequence ID" value="NZ_BAAAGT010000004.1"/>
</dbReference>
<dbReference type="EMBL" id="JABJRC010000005">
    <property type="protein sequence ID" value="NOL42806.1"/>
    <property type="molecule type" value="Genomic_DNA"/>
</dbReference>
<dbReference type="EMBL" id="JACHKF010000001">
    <property type="protein sequence ID" value="MBB6566537.1"/>
    <property type="molecule type" value="Genomic_DNA"/>
</dbReference>
<dbReference type="AlphaFoldDB" id="A0A7Y4L3L7"/>
<reference evidence="2 5" key="2">
    <citation type="submission" date="2020-08" db="EMBL/GenBank/DDBJ databases">
        <title>Sequencing the genomes of 1000 actinobacteria strains.</title>
        <authorList>
            <person name="Klenk H.-P."/>
        </authorList>
    </citation>
    <scope>NUCLEOTIDE SEQUENCE [LARGE SCALE GENOMIC DNA]</scope>
    <source>
        <strain evidence="2 5">DSM 15626</strain>
    </source>
</reference>
<dbReference type="Proteomes" id="UP000534306">
    <property type="component" value="Unassembled WGS sequence"/>
</dbReference>
<evidence type="ECO:0000313" key="5">
    <source>
        <dbReference type="Proteomes" id="UP000553957"/>
    </source>
</evidence>
<name>A0A7Y4L3L7_9ACTN</name>
<accession>A0A7Y4L3L7</accession>
<keyword evidence="1" id="KW-0732">Signal</keyword>
<sequence length="188" mass="20397">MKKLGRVLAGAAAAAIVSTVVAVTPSSAAGPSYNYQCWGWAKDHCNVAVQAPKGWKFTQLDQFEAKFTKGTNQLLRVDGIYAKVSPKAQVARKTAALRKVPGLKILSQYHGVERSTIPGNAPKVVYYDVKYSYTDGARGYRVVTTRYADTLDGGNRAYVELTVGGRLQDQAELQQVLRKATQTVTLVG</sequence>
<feature type="chain" id="PRO_5044130786" evidence="1">
    <location>
        <begin position="23"/>
        <end position="188"/>
    </location>
</feature>
<gene>
    <name evidence="2" type="ORF">HNR71_002174</name>
    <name evidence="3" type="ORF">HPO96_21405</name>
</gene>
<organism evidence="3 4">
    <name type="scientific">Kribbella sandramycini</name>
    <dbReference type="NCBI Taxonomy" id="60450"/>
    <lineage>
        <taxon>Bacteria</taxon>
        <taxon>Bacillati</taxon>
        <taxon>Actinomycetota</taxon>
        <taxon>Actinomycetes</taxon>
        <taxon>Propionibacteriales</taxon>
        <taxon>Kribbellaceae</taxon>
        <taxon>Kribbella</taxon>
    </lineage>
</organism>
<dbReference type="Proteomes" id="UP000553957">
    <property type="component" value="Unassembled WGS sequence"/>
</dbReference>